<dbReference type="Gene3D" id="3.40.50.720">
    <property type="entry name" value="NAD(P)-binding Rossmann-like Domain"/>
    <property type="match status" value="2"/>
</dbReference>
<dbReference type="InterPro" id="IPR006139">
    <property type="entry name" value="D-isomer_2_OHA_DH_cat_dom"/>
</dbReference>
<dbReference type="OrthoDB" id="298012at2759"/>
<dbReference type="InterPro" id="IPR058205">
    <property type="entry name" value="D-LDH-like"/>
</dbReference>
<accession>A0A9P5TJG2</accession>
<dbReference type="GO" id="GO:0016616">
    <property type="term" value="F:oxidoreductase activity, acting on the CH-OH group of donors, NAD or NADP as acceptor"/>
    <property type="evidence" value="ECO:0007669"/>
    <property type="project" value="InterPro"/>
</dbReference>
<evidence type="ECO:0000259" key="2">
    <source>
        <dbReference type="Pfam" id="PF00389"/>
    </source>
</evidence>
<dbReference type="PANTHER" id="PTHR43026:SF1">
    <property type="entry name" value="2-HYDROXYACID DEHYDROGENASE HOMOLOG 1-RELATED"/>
    <property type="match status" value="1"/>
</dbReference>
<dbReference type="PANTHER" id="PTHR43026">
    <property type="entry name" value="2-HYDROXYACID DEHYDROGENASE HOMOLOG 1-RELATED"/>
    <property type="match status" value="1"/>
</dbReference>
<dbReference type="Proteomes" id="UP000724874">
    <property type="component" value="Unassembled WGS sequence"/>
</dbReference>
<reference evidence="3" key="1">
    <citation type="submission" date="2020-11" db="EMBL/GenBank/DDBJ databases">
        <authorList>
            <consortium name="DOE Joint Genome Institute"/>
            <person name="Ahrendt S."/>
            <person name="Riley R."/>
            <person name="Andreopoulos W."/>
            <person name="LaButti K."/>
            <person name="Pangilinan J."/>
            <person name="Ruiz-duenas F.J."/>
            <person name="Barrasa J.M."/>
            <person name="Sanchez-Garcia M."/>
            <person name="Camarero S."/>
            <person name="Miyauchi S."/>
            <person name="Serrano A."/>
            <person name="Linde D."/>
            <person name="Babiker R."/>
            <person name="Drula E."/>
            <person name="Ayuso-Fernandez I."/>
            <person name="Pacheco R."/>
            <person name="Padilla G."/>
            <person name="Ferreira P."/>
            <person name="Barriuso J."/>
            <person name="Kellner H."/>
            <person name="Castanera R."/>
            <person name="Alfaro M."/>
            <person name="Ramirez L."/>
            <person name="Pisabarro A.G."/>
            <person name="Kuo A."/>
            <person name="Tritt A."/>
            <person name="Lipzen A."/>
            <person name="He G."/>
            <person name="Yan M."/>
            <person name="Ng V."/>
            <person name="Cullen D."/>
            <person name="Martin F."/>
            <person name="Rosso M.-N."/>
            <person name="Henrissat B."/>
            <person name="Hibbett D."/>
            <person name="Martinez A.T."/>
            <person name="Grigoriev I.V."/>
        </authorList>
    </citation>
    <scope>NUCLEOTIDE SEQUENCE</scope>
    <source>
        <strain evidence="3">AH 44721</strain>
    </source>
</reference>
<organism evidence="3 4">
    <name type="scientific">Gymnopilus junonius</name>
    <name type="common">Spectacular rustgill mushroom</name>
    <name type="synonym">Gymnopilus spectabilis subsp. junonius</name>
    <dbReference type="NCBI Taxonomy" id="109634"/>
    <lineage>
        <taxon>Eukaryota</taxon>
        <taxon>Fungi</taxon>
        <taxon>Dikarya</taxon>
        <taxon>Basidiomycota</taxon>
        <taxon>Agaricomycotina</taxon>
        <taxon>Agaricomycetes</taxon>
        <taxon>Agaricomycetidae</taxon>
        <taxon>Agaricales</taxon>
        <taxon>Agaricineae</taxon>
        <taxon>Hymenogastraceae</taxon>
        <taxon>Gymnopilus</taxon>
    </lineage>
</organism>
<dbReference type="EMBL" id="JADNYJ010000123">
    <property type="protein sequence ID" value="KAF8882373.1"/>
    <property type="molecule type" value="Genomic_DNA"/>
</dbReference>
<evidence type="ECO:0000313" key="4">
    <source>
        <dbReference type="Proteomes" id="UP000724874"/>
    </source>
</evidence>
<evidence type="ECO:0000313" key="3">
    <source>
        <dbReference type="EMBL" id="KAF8882373.1"/>
    </source>
</evidence>
<sequence>MKVAVFRMHRYDIESLDATLKLVPEERELKFTFLDSLLDEATAIVCLFVNDICNAKVVERLHNLGVKFITLCCAGYNNVNLAAAKHYNMKVVHVPSYSLEAVTEFTVGMLLTVIRKYHKAYNHVQEGNFLLEGLLGFNIQGKTVGLIRTRQIGLLTGKILSKGFSANNIAYGVDNSVCMHGHTLS</sequence>
<feature type="domain" description="D-isomer specific 2-hydroxyacid dehydrogenase catalytic" evidence="2">
    <location>
        <begin position="5"/>
        <end position="129"/>
    </location>
</feature>
<dbReference type="SUPFAM" id="SSF52283">
    <property type="entry name" value="Formate/glycerate dehydrogenase catalytic domain-like"/>
    <property type="match status" value="1"/>
</dbReference>
<keyword evidence="1" id="KW-0520">NAD</keyword>
<name>A0A9P5TJG2_GYMJU</name>
<dbReference type="AlphaFoldDB" id="A0A9P5TJG2"/>
<dbReference type="Pfam" id="PF00389">
    <property type="entry name" value="2-Hacid_dh"/>
    <property type="match status" value="1"/>
</dbReference>
<keyword evidence="4" id="KW-1185">Reference proteome</keyword>
<dbReference type="GO" id="GO:0051287">
    <property type="term" value="F:NAD binding"/>
    <property type="evidence" value="ECO:0007669"/>
    <property type="project" value="InterPro"/>
</dbReference>
<gene>
    <name evidence="3" type="ORF">CPB84DRAFT_1871194</name>
</gene>
<protein>
    <recommendedName>
        <fullName evidence="2">D-isomer specific 2-hydroxyacid dehydrogenase catalytic domain-containing protein</fullName>
    </recommendedName>
</protein>
<proteinExistence type="predicted"/>
<comment type="caution">
    <text evidence="3">The sequence shown here is derived from an EMBL/GenBank/DDBJ whole genome shotgun (WGS) entry which is preliminary data.</text>
</comment>
<evidence type="ECO:0000256" key="1">
    <source>
        <dbReference type="ARBA" id="ARBA00023027"/>
    </source>
</evidence>